<dbReference type="Proteomes" id="UP000694865">
    <property type="component" value="Unplaced"/>
</dbReference>
<dbReference type="PANTHER" id="PTHR19324">
    <property type="entry name" value="PERFORIN-LIKE PROTEIN 1"/>
    <property type="match status" value="1"/>
</dbReference>
<organism evidence="2 3">
    <name type="scientific">Saccoglossus kowalevskii</name>
    <name type="common">Acorn worm</name>
    <dbReference type="NCBI Taxonomy" id="10224"/>
    <lineage>
        <taxon>Eukaryota</taxon>
        <taxon>Metazoa</taxon>
        <taxon>Hemichordata</taxon>
        <taxon>Enteropneusta</taxon>
        <taxon>Harrimaniidae</taxon>
        <taxon>Saccoglossus</taxon>
    </lineage>
</organism>
<evidence type="ECO:0000259" key="1">
    <source>
        <dbReference type="Pfam" id="PF16977"/>
    </source>
</evidence>
<reference evidence="3" key="1">
    <citation type="submission" date="2025-08" db="UniProtKB">
        <authorList>
            <consortium name="RefSeq"/>
        </authorList>
    </citation>
    <scope>IDENTIFICATION</scope>
    <source>
        <tissue evidence="3">Testes</tissue>
    </source>
</reference>
<accession>A0ABM0MD88</accession>
<evidence type="ECO:0000313" key="3">
    <source>
        <dbReference type="RefSeq" id="XP_006817979.1"/>
    </source>
</evidence>
<dbReference type="PANTHER" id="PTHR19324:SF33">
    <property type="entry name" value="MUCIN-5AC"/>
    <property type="match status" value="1"/>
</dbReference>
<dbReference type="RefSeq" id="XP_006817979.1">
    <property type="nucleotide sequence ID" value="XM_006817916.1"/>
</dbReference>
<feature type="domain" description="Apextrin C-terminal" evidence="1">
    <location>
        <begin position="52"/>
        <end position="262"/>
    </location>
</feature>
<dbReference type="GeneID" id="102807531"/>
<proteinExistence type="predicted"/>
<protein>
    <submittedName>
        <fullName evidence="3">Uncharacterized protein LOC102807531</fullName>
    </submittedName>
</protein>
<gene>
    <name evidence="3" type="primary">LOC102807531</name>
</gene>
<dbReference type="Pfam" id="PF16977">
    <property type="entry name" value="ApeC"/>
    <property type="match status" value="1"/>
</dbReference>
<name>A0ABM0MD88_SACKO</name>
<dbReference type="InterPro" id="IPR031569">
    <property type="entry name" value="ApeC"/>
</dbReference>
<sequence length="263" mass="30455">MHEYYISRGLCDFELADLTARQVNVLKALQMYPEFKLADTPSSPLVVTPVTWPKGRYGLPEINLEFSDGCAISPDFVFDSTGIRYQDNNDISTGNMWSNPFSLKGPYTSSNVYWNFCMKMVDVATNDDWSWMKGEYCIYRKYVCPRGFTSGYVYWDDEDLANRNNHTGSLPDGFYNEDTIVYYCCREDAPSVDHVIYLPTDRPFALIKRTDNCPNVYGMQVSHQWFYWDNEDMFDGGGSHTSGFHPLETGGDEDHQLHYCFYY</sequence>
<keyword evidence="2" id="KW-1185">Reference proteome</keyword>
<evidence type="ECO:0000313" key="2">
    <source>
        <dbReference type="Proteomes" id="UP000694865"/>
    </source>
</evidence>